<dbReference type="Pfam" id="PF00488">
    <property type="entry name" value="MutS_V"/>
    <property type="match status" value="1"/>
</dbReference>
<dbReference type="NCBIfam" id="TIGR01070">
    <property type="entry name" value="mutS1"/>
    <property type="match status" value="1"/>
</dbReference>
<keyword evidence="5 9" id="KW-0067">ATP-binding</keyword>
<evidence type="ECO:0000256" key="3">
    <source>
        <dbReference type="ARBA" id="ARBA00022741"/>
    </source>
</evidence>
<dbReference type="InterPro" id="IPR016151">
    <property type="entry name" value="DNA_mismatch_repair_MutS_N"/>
</dbReference>
<dbReference type="SUPFAM" id="SSF55271">
    <property type="entry name" value="DNA repair protein MutS, domain I"/>
    <property type="match status" value="1"/>
</dbReference>
<dbReference type="RefSeq" id="WP_347308717.1">
    <property type="nucleotide sequence ID" value="NZ_JBAJEX010000008.1"/>
</dbReference>
<dbReference type="InterPro" id="IPR017261">
    <property type="entry name" value="DNA_mismatch_repair_MutS/MSH"/>
</dbReference>
<dbReference type="PANTHER" id="PTHR11361:SF34">
    <property type="entry name" value="DNA MISMATCH REPAIR PROTEIN MSH1, MITOCHONDRIAL"/>
    <property type="match status" value="1"/>
</dbReference>
<dbReference type="PANTHER" id="PTHR11361">
    <property type="entry name" value="DNA MISMATCH REPAIR PROTEIN MUTS FAMILY MEMBER"/>
    <property type="match status" value="1"/>
</dbReference>
<dbReference type="InterPro" id="IPR036187">
    <property type="entry name" value="DNA_mismatch_repair_MutS_sf"/>
</dbReference>
<comment type="caution">
    <text evidence="12">The sequence shown here is derived from an EMBL/GenBank/DDBJ whole genome shotgun (WGS) entry which is preliminary data.</text>
</comment>
<accession>A0ABV0EIR8</accession>
<dbReference type="InterPro" id="IPR007861">
    <property type="entry name" value="DNA_mismatch_repair_MutS_clamp"/>
</dbReference>
<evidence type="ECO:0000256" key="1">
    <source>
        <dbReference type="ARBA" id="ARBA00006271"/>
    </source>
</evidence>
<keyword evidence="7 9" id="KW-0234">DNA repair</keyword>
<dbReference type="CDD" id="cd03284">
    <property type="entry name" value="ABC_MutS1"/>
    <property type="match status" value="1"/>
</dbReference>
<evidence type="ECO:0000256" key="6">
    <source>
        <dbReference type="ARBA" id="ARBA00023125"/>
    </source>
</evidence>
<dbReference type="InterPro" id="IPR007696">
    <property type="entry name" value="DNA_mismatch_repair_MutS_core"/>
</dbReference>
<dbReference type="HAMAP" id="MF_00096">
    <property type="entry name" value="MutS"/>
    <property type="match status" value="1"/>
</dbReference>
<dbReference type="SUPFAM" id="SSF53150">
    <property type="entry name" value="DNA repair protein MutS, domain II"/>
    <property type="match status" value="1"/>
</dbReference>
<dbReference type="SUPFAM" id="SSF52540">
    <property type="entry name" value="P-loop containing nucleoside triphosphate hydrolases"/>
    <property type="match status" value="1"/>
</dbReference>
<dbReference type="Gene3D" id="3.40.1170.10">
    <property type="entry name" value="DNA repair protein MutS, domain I"/>
    <property type="match status" value="1"/>
</dbReference>
<feature type="domain" description="DNA mismatch repair proteins mutS family" evidence="11">
    <location>
        <begin position="688"/>
        <end position="704"/>
    </location>
</feature>
<dbReference type="NCBIfam" id="NF003810">
    <property type="entry name" value="PRK05399.1"/>
    <property type="match status" value="1"/>
</dbReference>
<proteinExistence type="inferred from homology"/>
<evidence type="ECO:0000256" key="9">
    <source>
        <dbReference type="HAMAP-Rule" id="MF_00096"/>
    </source>
</evidence>
<dbReference type="InterPro" id="IPR007860">
    <property type="entry name" value="DNA_mmatch_repair_MutS_con_dom"/>
</dbReference>
<dbReference type="Pfam" id="PF05192">
    <property type="entry name" value="MutS_III"/>
    <property type="match status" value="1"/>
</dbReference>
<evidence type="ECO:0000256" key="4">
    <source>
        <dbReference type="ARBA" id="ARBA00022763"/>
    </source>
</evidence>
<evidence type="ECO:0000256" key="10">
    <source>
        <dbReference type="RuleBase" id="RU003756"/>
    </source>
</evidence>
<keyword evidence="3 9" id="KW-0547">Nucleotide-binding</keyword>
<gene>
    <name evidence="9 12" type="primary">mutS</name>
    <name evidence="12" type="ORF">V6E02_10335</name>
</gene>
<comment type="function">
    <text evidence="8 9">This protein is involved in the repair of mismatches in DNA. It is possible that it carries out the mismatch recognition step. This protein has a weak ATPase activity.</text>
</comment>
<dbReference type="InterPro" id="IPR000432">
    <property type="entry name" value="DNA_mismatch_repair_MutS_C"/>
</dbReference>
<dbReference type="EMBL" id="JBAJEX010000008">
    <property type="protein sequence ID" value="MEO1767608.1"/>
    <property type="molecule type" value="Genomic_DNA"/>
</dbReference>
<dbReference type="InterPro" id="IPR027417">
    <property type="entry name" value="P-loop_NTPase"/>
</dbReference>
<evidence type="ECO:0000256" key="5">
    <source>
        <dbReference type="ARBA" id="ARBA00022840"/>
    </source>
</evidence>
<dbReference type="Proteomes" id="UP001482231">
    <property type="component" value="Unassembled WGS sequence"/>
</dbReference>
<comment type="similarity">
    <text evidence="1 9 10">Belongs to the DNA mismatch repair MutS family.</text>
</comment>
<dbReference type="SUPFAM" id="SSF48334">
    <property type="entry name" value="DNA repair protein MutS, domain III"/>
    <property type="match status" value="1"/>
</dbReference>
<dbReference type="SMART" id="SM00534">
    <property type="entry name" value="MUTSac"/>
    <property type="match status" value="1"/>
</dbReference>
<dbReference type="InterPro" id="IPR036678">
    <property type="entry name" value="MutS_con_dom_sf"/>
</dbReference>
<evidence type="ECO:0000256" key="2">
    <source>
        <dbReference type="ARBA" id="ARBA00021982"/>
    </source>
</evidence>
<dbReference type="InterPro" id="IPR005748">
    <property type="entry name" value="DNA_mismatch_repair_MutS"/>
</dbReference>
<name>A0ABV0EIR8_9BURK</name>
<dbReference type="Pfam" id="PF05188">
    <property type="entry name" value="MutS_II"/>
    <property type="match status" value="1"/>
</dbReference>
<keyword evidence="4 9" id="KW-0227">DNA damage</keyword>
<dbReference type="Gene3D" id="1.10.1420.10">
    <property type="match status" value="2"/>
</dbReference>
<dbReference type="Gene3D" id="3.30.420.110">
    <property type="entry name" value="MutS, connector domain"/>
    <property type="match status" value="1"/>
</dbReference>
<dbReference type="Gene3D" id="3.40.50.300">
    <property type="entry name" value="P-loop containing nucleotide triphosphate hydrolases"/>
    <property type="match status" value="1"/>
</dbReference>
<evidence type="ECO:0000313" key="12">
    <source>
        <dbReference type="EMBL" id="MEO1767608.1"/>
    </source>
</evidence>
<dbReference type="InterPro" id="IPR007695">
    <property type="entry name" value="DNA_mismatch_repair_MutS-lik_N"/>
</dbReference>
<dbReference type="Pfam" id="PF05190">
    <property type="entry name" value="MutS_IV"/>
    <property type="match status" value="1"/>
</dbReference>
<protein>
    <recommendedName>
        <fullName evidence="2 9">DNA mismatch repair protein MutS</fullName>
    </recommendedName>
</protein>
<evidence type="ECO:0000259" key="11">
    <source>
        <dbReference type="PROSITE" id="PS00486"/>
    </source>
</evidence>
<evidence type="ECO:0000256" key="8">
    <source>
        <dbReference type="ARBA" id="ARBA00024647"/>
    </source>
</evidence>
<evidence type="ECO:0000256" key="7">
    <source>
        <dbReference type="ARBA" id="ARBA00023204"/>
    </source>
</evidence>
<feature type="binding site" evidence="9">
    <location>
        <begin position="614"/>
        <end position="621"/>
    </location>
    <ligand>
        <name>ATP</name>
        <dbReference type="ChEBI" id="CHEBI:30616"/>
    </ligand>
</feature>
<keyword evidence="13" id="KW-1185">Reference proteome</keyword>
<sequence length="850" mass="93765">MTTHAMDAMLAQHTPMMQQYLRIKAEYPDMLLFYRMGDFYELFYEDAQRAAQLLDITLTTRGMSAGRPIIMAGVPVQSVEQYLARLVKLGLSVAICEQVGEVTGAKGPVERKVTRVVTPGTLTDAALLEDRQEAYLMALAPGAGCWGVAWLSLAAGRFWVTEVAVDSLPALLERVRPAELLLPEALDEPAPTRAALRRLPPWQFDADSGRALLCQQFGTRDLTGFGVEGMLAAIAAAGALLGYVRQTQFSALPHITGLRLEQASNYVLLDPASRRNLELTETLRGEREPTLLSVLDATVGAMGGRLLRHWLNHPLRDRGELSVRLDAVGALVQAQPAAIRERLARIADIERIVGRIALRSARPRDLSALRDSLAELPALVRLLAPFDSPRLAKLAQDLTPRVAIHALLVQALKPEPAATVRDGGVINDGWDAELDELRALQSNCGDFLLKLEAREKARTGIANLKVEFNKVHGFYIEVGKAQAERVPEDYRRRQTLKHAERYITPELKAFEDRALSAQERALARERQLFEALLDRLQPELESLKCLAQAVAELDVLCALADRALAYNYVAPEFTDTPRIEITAGRHPVVERQVDHFIANDLVLSPTRQMLLITGPNMGGKSTYMRQTALIVLLAHIGSFVPAQRALIGPVDRIFTRIGAADDLASGRSTFMVEMTETANILNNATRESLVLLDEIGRGTSTFDGLALAHAVARHLAEKVGCFTLFATHYFELTRLAQAFRQIANVHLSAVKHKDRIVFLHTVEEGPASQSYGLEVAQLAGVPAAVIQQARRYLVMLENQSVAASNQGDLFATRLEPAPHPALERLRETDPDALSPRAALERLYELKRLLE</sequence>
<reference evidence="12 13" key="1">
    <citation type="submission" date="2024-02" db="EMBL/GenBank/DDBJ databases">
        <title>New thermophilic sulfur-oxidizing bacteria from a hot springs of the Uzon caldera (Kamchatka, Russia).</title>
        <authorList>
            <person name="Dukat A.M."/>
            <person name="Elcheninov A.G."/>
            <person name="Frolov E.N."/>
        </authorList>
    </citation>
    <scope>NUCLEOTIDE SEQUENCE [LARGE SCALE GENOMIC DNA]</scope>
    <source>
        <strain evidence="12 13">AK1</strain>
    </source>
</reference>
<dbReference type="SMART" id="SM00533">
    <property type="entry name" value="MUTSd"/>
    <property type="match status" value="1"/>
</dbReference>
<dbReference type="InterPro" id="IPR045076">
    <property type="entry name" value="MutS"/>
</dbReference>
<organism evidence="12 13">
    <name type="scientific">Thiobacter aerophilum</name>
    <dbReference type="NCBI Taxonomy" id="3121275"/>
    <lineage>
        <taxon>Bacteria</taxon>
        <taxon>Pseudomonadati</taxon>
        <taxon>Pseudomonadota</taxon>
        <taxon>Betaproteobacteria</taxon>
        <taxon>Burkholderiales</taxon>
        <taxon>Thiobacteraceae</taxon>
        <taxon>Thiobacter</taxon>
    </lineage>
</organism>
<evidence type="ECO:0000313" key="13">
    <source>
        <dbReference type="Proteomes" id="UP001482231"/>
    </source>
</evidence>
<dbReference type="Gene3D" id="6.10.140.430">
    <property type="match status" value="1"/>
</dbReference>
<keyword evidence="6 9" id="KW-0238">DNA-binding</keyword>
<dbReference type="Pfam" id="PF01624">
    <property type="entry name" value="MutS_I"/>
    <property type="match status" value="1"/>
</dbReference>
<dbReference type="PROSITE" id="PS00486">
    <property type="entry name" value="DNA_MISMATCH_REPAIR_2"/>
    <property type="match status" value="1"/>
</dbReference>
<dbReference type="PIRSF" id="PIRSF037677">
    <property type="entry name" value="DNA_mis_repair_Msh6"/>
    <property type="match status" value="1"/>
</dbReference>